<dbReference type="GeneID" id="4194083"/>
<name>Q18JA9_HALWD</name>
<protein>
    <submittedName>
        <fullName evidence="2">Gas-vesicle operon protein GvpI</fullName>
    </submittedName>
</protein>
<feature type="region of interest" description="Disordered" evidence="1">
    <location>
        <begin position="1"/>
        <end position="95"/>
    </location>
</feature>
<evidence type="ECO:0000313" key="3">
    <source>
        <dbReference type="Proteomes" id="UP000001975"/>
    </source>
</evidence>
<keyword evidence="3" id="KW-1185">Reference proteome</keyword>
<dbReference type="Proteomes" id="UP000001975">
    <property type="component" value="Chromosome"/>
</dbReference>
<evidence type="ECO:0000313" key="2">
    <source>
        <dbReference type="EMBL" id="CAJ51902.1"/>
    </source>
</evidence>
<proteinExistence type="predicted"/>
<evidence type="ECO:0000256" key="1">
    <source>
        <dbReference type="SAM" id="MobiDB-lite"/>
    </source>
</evidence>
<dbReference type="STRING" id="362976.HQ_1774A"/>
<dbReference type="RefSeq" id="WP_011571049.1">
    <property type="nucleotide sequence ID" value="NC_008212.1"/>
</dbReference>
<gene>
    <name evidence="2" type="primary">gvpI</name>
    <name evidence="2" type="ordered locus">HQ_1774A</name>
</gene>
<organism evidence="2 3">
    <name type="scientific">Haloquadratum walsbyi (strain DSM 16790 / HBSQ001)</name>
    <dbReference type="NCBI Taxonomy" id="362976"/>
    <lineage>
        <taxon>Archaea</taxon>
        <taxon>Methanobacteriati</taxon>
        <taxon>Methanobacteriota</taxon>
        <taxon>Stenosarchaea group</taxon>
        <taxon>Halobacteria</taxon>
        <taxon>Halobacteriales</taxon>
        <taxon>Haloferacaceae</taxon>
        <taxon>Haloquadratum</taxon>
    </lineage>
</organism>
<feature type="compositionally biased region" description="Polar residues" evidence="1">
    <location>
        <begin position="53"/>
        <end position="95"/>
    </location>
</feature>
<dbReference type="AlphaFoldDB" id="Q18JA9"/>
<accession>Q18JA9</accession>
<reference evidence="2 3" key="1">
    <citation type="journal article" date="2006" name="BMC Genomics">
        <title>The genome of the square archaeon Haloquadratum walsbyi: life at the limits of water activity.</title>
        <authorList>
            <person name="Bolhuis H.H."/>
            <person name="Palm P.P."/>
            <person name="Wende A.W."/>
            <person name="Falb M.M."/>
            <person name="Rampp M.M."/>
            <person name="Rodriguez-Valera F.F."/>
            <person name="Pfeiffer F.F."/>
            <person name="Oesterhelt D.D."/>
        </authorList>
    </citation>
    <scope>NUCLEOTIDE SEQUENCE [LARGE SCALE GENOMIC DNA]</scope>
    <source>
        <strain evidence="3">DSM 16790 / HBSQ001</strain>
    </source>
</reference>
<dbReference type="HOGENOM" id="CLU_147792_0_0_2"/>
<feature type="compositionally biased region" description="Basic and acidic residues" evidence="1">
    <location>
        <begin position="42"/>
        <end position="52"/>
    </location>
</feature>
<dbReference type="KEGG" id="hwa:HQ_1774A"/>
<dbReference type="EMBL" id="AM180088">
    <property type="protein sequence ID" value="CAJ51902.1"/>
    <property type="molecule type" value="Genomic_DNA"/>
</dbReference>
<dbReference type="eggNOG" id="arCOG06391">
    <property type="taxonomic scope" value="Archaea"/>
</dbReference>
<sequence length="117" mass="13473">MTDIHHKKAEQAVRKAEQNRNKARQKLLQQRQKLAERRKKNREQSEKARGHTSDSMNRNPSAYSTVPAQKTNEQNAARNAHSTVPTAPRYSQISPSERLFGLRFYRAKQSTNSNDGK</sequence>
<feature type="compositionally biased region" description="Basic and acidic residues" evidence="1">
    <location>
        <begin position="9"/>
        <end position="20"/>
    </location>
</feature>